<name>A0A1U9NNF8_9BACT</name>
<keyword evidence="3 10" id="KW-0285">Flavoprotein</keyword>
<evidence type="ECO:0000256" key="3">
    <source>
        <dbReference type="ARBA" id="ARBA00022630"/>
    </source>
</evidence>
<comment type="catalytic activity">
    <reaction evidence="9 10">
        <text>L-threonyl-[protein] + FAD = FMN-L-threonyl-[protein] + AMP + H(+)</text>
        <dbReference type="Rhea" id="RHEA:36847"/>
        <dbReference type="Rhea" id="RHEA-COMP:11060"/>
        <dbReference type="Rhea" id="RHEA-COMP:11061"/>
        <dbReference type="ChEBI" id="CHEBI:15378"/>
        <dbReference type="ChEBI" id="CHEBI:30013"/>
        <dbReference type="ChEBI" id="CHEBI:57692"/>
        <dbReference type="ChEBI" id="CHEBI:74257"/>
        <dbReference type="ChEBI" id="CHEBI:456215"/>
        <dbReference type="EC" id="2.7.1.180"/>
    </reaction>
</comment>
<protein>
    <recommendedName>
        <fullName evidence="2 10">FAD:protein FMN transferase</fullName>
        <ecNumber evidence="1 10">2.7.1.180</ecNumber>
    </recommendedName>
    <alternativeName>
        <fullName evidence="8 10">Flavin transferase</fullName>
    </alternativeName>
</protein>
<evidence type="ECO:0000256" key="9">
    <source>
        <dbReference type="ARBA" id="ARBA00048540"/>
    </source>
</evidence>
<accession>A0A1U9NNF8</accession>
<evidence type="ECO:0000313" key="13">
    <source>
        <dbReference type="Proteomes" id="UP000189674"/>
    </source>
</evidence>
<keyword evidence="7 10" id="KW-0460">Magnesium</keyword>
<evidence type="ECO:0000256" key="6">
    <source>
        <dbReference type="ARBA" id="ARBA00022827"/>
    </source>
</evidence>
<evidence type="ECO:0000256" key="7">
    <source>
        <dbReference type="ARBA" id="ARBA00022842"/>
    </source>
</evidence>
<evidence type="ECO:0000256" key="8">
    <source>
        <dbReference type="ARBA" id="ARBA00031306"/>
    </source>
</evidence>
<dbReference type="SUPFAM" id="SSF143631">
    <property type="entry name" value="ApbE-like"/>
    <property type="match status" value="1"/>
</dbReference>
<dbReference type="KEGG" id="alus:STSP2_02457"/>
<dbReference type="Gene3D" id="3.10.520.10">
    <property type="entry name" value="ApbE-like domains"/>
    <property type="match status" value="1"/>
</dbReference>
<reference evidence="13" key="1">
    <citation type="submission" date="2017-02" db="EMBL/GenBank/DDBJ databases">
        <title>Comparative genomics and description of representatives of a novel lineage of planctomycetes thriving in anoxic sediments.</title>
        <authorList>
            <person name="Spring S."/>
            <person name="Bunk B."/>
            <person name="Sproer C."/>
        </authorList>
    </citation>
    <scope>NUCLEOTIDE SEQUENCE [LARGE SCALE GENOMIC DNA]</scope>
    <source>
        <strain evidence="13">ST-NAGAB-D1</strain>
    </source>
</reference>
<dbReference type="PIRSF" id="PIRSF006268">
    <property type="entry name" value="ApbE"/>
    <property type="match status" value="1"/>
</dbReference>
<comment type="similarity">
    <text evidence="10">Belongs to the ApbE family.</text>
</comment>
<evidence type="ECO:0000256" key="1">
    <source>
        <dbReference type="ARBA" id="ARBA00011955"/>
    </source>
</evidence>
<dbReference type="AlphaFoldDB" id="A0A1U9NNF8"/>
<evidence type="ECO:0000256" key="2">
    <source>
        <dbReference type="ARBA" id="ARBA00016337"/>
    </source>
</evidence>
<feature type="binding site" evidence="11">
    <location>
        <position position="168"/>
    </location>
    <ligand>
        <name>Mg(2+)</name>
        <dbReference type="ChEBI" id="CHEBI:18420"/>
    </ligand>
</feature>
<keyword evidence="6 10" id="KW-0274">FAD</keyword>
<evidence type="ECO:0000256" key="5">
    <source>
        <dbReference type="ARBA" id="ARBA00022723"/>
    </source>
</evidence>
<evidence type="ECO:0000256" key="11">
    <source>
        <dbReference type="PIRSR" id="PIRSR006268-2"/>
    </source>
</evidence>
<dbReference type="InterPro" id="IPR024932">
    <property type="entry name" value="ApbE"/>
</dbReference>
<dbReference type="GO" id="GO:0016740">
    <property type="term" value="F:transferase activity"/>
    <property type="evidence" value="ECO:0007669"/>
    <property type="project" value="UniProtKB-UniRule"/>
</dbReference>
<feature type="binding site" evidence="11">
    <location>
        <position position="276"/>
    </location>
    <ligand>
        <name>Mg(2+)</name>
        <dbReference type="ChEBI" id="CHEBI:18420"/>
    </ligand>
</feature>
<dbReference type="EMBL" id="CP019791">
    <property type="protein sequence ID" value="AQT69268.1"/>
    <property type="molecule type" value="Genomic_DNA"/>
</dbReference>
<dbReference type="OrthoDB" id="9778595at2"/>
<dbReference type="Proteomes" id="UP000189674">
    <property type="component" value="Chromosome"/>
</dbReference>
<dbReference type="Pfam" id="PF02424">
    <property type="entry name" value="ApbE"/>
    <property type="match status" value="1"/>
</dbReference>
<feature type="binding site" evidence="11">
    <location>
        <position position="272"/>
    </location>
    <ligand>
        <name>Mg(2+)</name>
        <dbReference type="ChEBI" id="CHEBI:18420"/>
    </ligand>
</feature>
<dbReference type="PANTHER" id="PTHR30040">
    <property type="entry name" value="THIAMINE BIOSYNTHESIS LIPOPROTEIN APBE"/>
    <property type="match status" value="1"/>
</dbReference>
<evidence type="ECO:0000256" key="4">
    <source>
        <dbReference type="ARBA" id="ARBA00022679"/>
    </source>
</evidence>
<keyword evidence="5 10" id="KW-0479">Metal-binding</keyword>
<dbReference type="GO" id="GO:0046872">
    <property type="term" value="F:metal ion binding"/>
    <property type="evidence" value="ECO:0007669"/>
    <property type="project" value="UniProtKB-UniRule"/>
</dbReference>
<keyword evidence="13" id="KW-1185">Reference proteome</keyword>
<dbReference type="RefSeq" id="WP_146662919.1">
    <property type="nucleotide sequence ID" value="NZ_CP019791.1"/>
</dbReference>
<sequence>MSKDKQEVNAFSFPGSDIANLQRFRKEAMATIFHVFIVHEDREYAGQAAWEAFDVLDDLEQHFSRFIANSDISQINRLGEGESVVVSLPTFECLQQAKDMYERTFGAFDVTVGTLYKAWLREDKSIKMPGREELEFAREHTGADKIKLNEESFTVTLEEAPLSVDLGGIGKGFAIDRMMEVLREWEVESAMISGGGSTVLASGAPAGLDGWPIKVRSPLERSHTLTKLDLCGQAFSGSGIIKSQHIIDPRKGMPVSSVLSAWASAENGAFADALSTAATVMSRDEMRKYCEKHRGAMLMTAVKNIDKPGDVEMFKAGCWPEK</sequence>
<proteinExistence type="inferred from homology"/>
<dbReference type="STRING" id="1936003.STSP2_02457"/>
<comment type="cofactor">
    <cofactor evidence="11">
        <name>Mg(2+)</name>
        <dbReference type="ChEBI" id="CHEBI:18420"/>
    </cofactor>
    <cofactor evidence="11">
        <name>Mn(2+)</name>
        <dbReference type="ChEBI" id="CHEBI:29035"/>
    </cofactor>
    <text evidence="11">Magnesium. Can also use manganese.</text>
</comment>
<evidence type="ECO:0000256" key="10">
    <source>
        <dbReference type="PIRNR" id="PIRNR006268"/>
    </source>
</evidence>
<dbReference type="PANTHER" id="PTHR30040:SF2">
    <property type="entry name" value="FAD:PROTEIN FMN TRANSFERASE"/>
    <property type="match status" value="1"/>
</dbReference>
<organism evidence="12 13">
    <name type="scientific">Anaerohalosphaera lusitana</name>
    <dbReference type="NCBI Taxonomy" id="1936003"/>
    <lineage>
        <taxon>Bacteria</taxon>
        <taxon>Pseudomonadati</taxon>
        <taxon>Planctomycetota</taxon>
        <taxon>Phycisphaerae</taxon>
        <taxon>Sedimentisphaerales</taxon>
        <taxon>Anaerohalosphaeraceae</taxon>
        <taxon>Anaerohalosphaera</taxon>
    </lineage>
</organism>
<keyword evidence="4 10" id="KW-0808">Transferase</keyword>
<gene>
    <name evidence="12" type="primary">apbE_1</name>
    <name evidence="12" type="ORF">STSP2_02457</name>
</gene>
<evidence type="ECO:0000313" key="12">
    <source>
        <dbReference type="EMBL" id="AQT69268.1"/>
    </source>
</evidence>
<dbReference type="InterPro" id="IPR003374">
    <property type="entry name" value="ApbE-like_sf"/>
</dbReference>
<dbReference type="EC" id="2.7.1.180" evidence="1 10"/>
<keyword evidence="12" id="KW-0449">Lipoprotein</keyword>